<evidence type="ECO:0000256" key="5">
    <source>
        <dbReference type="SAM" id="MobiDB-lite"/>
    </source>
</evidence>
<accession>A0AAF5I2X9</accession>
<name>A0AAF5I2X9_STRER</name>
<feature type="region of interest" description="Disordered" evidence="5">
    <location>
        <begin position="21"/>
        <end position="45"/>
    </location>
</feature>
<keyword evidence="2 4" id="KW-0863">Zinc-finger</keyword>
<dbReference type="SUPFAM" id="SSF57903">
    <property type="entry name" value="FYVE/PHD zinc finger"/>
    <property type="match status" value="1"/>
</dbReference>
<dbReference type="Gene3D" id="3.30.1360.220">
    <property type="entry name" value="Domain of unknown function (DUF3480), N-terminal subdomain"/>
    <property type="match status" value="1"/>
</dbReference>
<protein>
    <submittedName>
        <fullName evidence="8">FYVE-type domain-containing protein</fullName>
    </submittedName>
</protein>
<organism evidence="7 8">
    <name type="scientific">Strongyloides stercoralis</name>
    <name type="common">Threadworm</name>
    <dbReference type="NCBI Taxonomy" id="6248"/>
    <lineage>
        <taxon>Eukaryota</taxon>
        <taxon>Metazoa</taxon>
        <taxon>Ecdysozoa</taxon>
        <taxon>Nematoda</taxon>
        <taxon>Chromadorea</taxon>
        <taxon>Rhabditida</taxon>
        <taxon>Tylenchina</taxon>
        <taxon>Panagrolaimomorpha</taxon>
        <taxon>Strongyloidoidea</taxon>
        <taxon>Strongyloididae</taxon>
        <taxon>Strongyloides</taxon>
    </lineage>
</organism>
<dbReference type="Gene3D" id="3.30.500.40">
    <property type="match status" value="1"/>
</dbReference>
<evidence type="ECO:0000313" key="7">
    <source>
        <dbReference type="Proteomes" id="UP000035681"/>
    </source>
</evidence>
<evidence type="ECO:0000256" key="1">
    <source>
        <dbReference type="ARBA" id="ARBA00022723"/>
    </source>
</evidence>
<dbReference type="InterPro" id="IPR013083">
    <property type="entry name" value="Znf_RING/FYVE/PHD"/>
</dbReference>
<dbReference type="GO" id="GO:0008270">
    <property type="term" value="F:zinc ion binding"/>
    <property type="evidence" value="ECO:0007669"/>
    <property type="project" value="UniProtKB-KW"/>
</dbReference>
<dbReference type="SMART" id="SM01421">
    <property type="entry name" value="DUF3480"/>
    <property type="match status" value="1"/>
</dbReference>
<evidence type="ECO:0000313" key="8">
    <source>
        <dbReference type="WBParaSite" id="TCONS_00013206.p1"/>
    </source>
</evidence>
<dbReference type="SMART" id="SM00064">
    <property type="entry name" value="FYVE"/>
    <property type="match status" value="1"/>
</dbReference>
<dbReference type="InterPro" id="IPR017455">
    <property type="entry name" value="Znf_FYVE-rel"/>
</dbReference>
<dbReference type="PROSITE" id="PS50178">
    <property type="entry name" value="ZF_FYVE"/>
    <property type="match status" value="1"/>
</dbReference>
<reference evidence="8" key="1">
    <citation type="submission" date="2024-02" db="UniProtKB">
        <authorList>
            <consortium name="WormBaseParasite"/>
        </authorList>
    </citation>
    <scope>IDENTIFICATION</scope>
</reference>
<feature type="region of interest" description="Disordered" evidence="5">
    <location>
        <begin position="565"/>
        <end position="588"/>
    </location>
</feature>
<keyword evidence="3" id="KW-0862">Zinc</keyword>
<sequence>MDLDDLLECLEEKTSTIFFNESTNSDSKEISNIEEKDDKSNESTTIILPQQKPKSPLTSLKEMENKSKNCDCDEINLNHDYNFQDDKAIDELSYENNINEKNKSAEKSQNENVIFKVQDNDNIPKKVEVLIEKDLSSIENDERCQSAIQSDLITSSLDNPTPDADNFTKKLDEEIFDVDDKIYEEVSIMMDKILEDAAKIAAETIVKKTNNLLEKKKKNYDNLLLNNIDPKEDEVVEGEVSPLQSSNLPYHSVNGDIYTDIDFLKKKSNKMVVEKCTNFDDNLSNHLSNLNINESSEGLDYVNGNTISTIESTNTEEEEVPKMISFNENLSNVTVNEILEPVSSNNETTIEKCETDNNINSITDDVIYTTIDELENNLILDGNEDNQVNDNTTTNTTLSTFYDNSSNIMEEFMRLSNESQQPVENDSSQYHSSRPTSVVASTHYITSEFNTDILTESERLLGKIEPIWIDDKETDSCMLCSTKFSLILRRHHCRSCGRVLCNSCCNQRKSLPFANDDTKKFRVCESCIKTISRVEEIEKREREQLSNTILQEDAELEAAASLNENVNNSSSDGSSSSYPGPSGIPPKQKKSVLKVKNNERQQVDCGDNEQQPQTSKRSVTFLDGVAPGEGEDNEQPQAYNTLLSQRRALKKIKGKSGPASRKMRETRIEEESISLLTKEYCVIVDDDYILHKKSYDEMEVKLKEYERITIAIRRNIHIIIQYKNLTQFNCNNGISLYTKGFSTLGIDEILLIWEISEEDVKNLKFPYEMLCVIDDIVENCIEKPCNEENDKTEIKLVFKRMKHLYTIKEEIAEVLGFHSLLLHPVRSHDFHNLDLPTTPFLIGTFIYKKEYNWAQTIPNRLLYFLGLNTGCYPTPIINFKNRNFTYTDIFQTTILKVAIDFKNQKYGISQIFGSYVTLSDKKISLWLPKYAKEQVKKLVLDNKSMIIIGLDFNYHADSHLVCQQQEGGYFSTIIFTRPQQSREQTGATFIIFDGALKNSNSKINNSIVEDGVVVRLNMDYMNELASSLENGRSYELSDTNCELSIHWFDMSVKNEYSPLKFVDSRISPIDSLYIGDRYQYGLNYKRLIRSQNMIPSATEWSIRLASIINIDEGKIRSNVSSRIYEIGEMIAARIALTVAPFIQILIFNNISRITFRLNIESENNVKYSTENWPSLEDEYAVWNFTIDDQIVPFLYQLVNHTSNGLHIELNMPIISTRPLPCFDKDDNDILK</sequence>
<evidence type="ECO:0000256" key="4">
    <source>
        <dbReference type="PROSITE-ProRule" id="PRU00091"/>
    </source>
</evidence>
<dbReference type="InterPro" id="IPR000306">
    <property type="entry name" value="Znf_FYVE"/>
</dbReference>
<dbReference type="WBParaSite" id="TCONS_00013206.p1">
    <property type="protein sequence ID" value="TCONS_00013206.p1"/>
    <property type="gene ID" value="XLOC_009015"/>
</dbReference>
<dbReference type="Pfam" id="PF01363">
    <property type="entry name" value="FYVE"/>
    <property type="match status" value="1"/>
</dbReference>
<dbReference type="GO" id="GO:0016197">
    <property type="term" value="P:endosomal transport"/>
    <property type="evidence" value="ECO:0007669"/>
    <property type="project" value="TreeGrafter"/>
</dbReference>
<dbReference type="GO" id="GO:0031901">
    <property type="term" value="C:early endosome membrane"/>
    <property type="evidence" value="ECO:0007669"/>
    <property type="project" value="TreeGrafter"/>
</dbReference>
<proteinExistence type="predicted"/>
<keyword evidence="1" id="KW-0479">Metal-binding</keyword>
<dbReference type="AlphaFoldDB" id="A0AAF5I2X9"/>
<dbReference type="Proteomes" id="UP000035681">
    <property type="component" value="Unplaced"/>
</dbReference>
<feature type="compositionally biased region" description="Low complexity" evidence="5">
    <location>
        <begin position="565"/>
        <end position="581"/>
    </location>
</feature>
<dbReference type="Gene3D" id="3.30.40.10">
    <property type="entry name" value="Zinc/RING finger domain, C3HC4 (zinc finger)"/>
    <property type="match status" value="1"/>
</dbReference>
<keyword evidence="7" id="KW-1185">Reference proteome</keyword>
<dbReference type="InterPro" id="IPR022557">
    <property type="entry name" value="SARA-like_C"/>
</dbReference>
<feature type="compositionally biased region" description="Basic and acidic residues" evidence="5">
    <location>
        <begin position="26"/>
        <end position="41"/>
    </location>
</feature>
<evidence type="ECO:0000256" key="2">
    <source>
        <dbReference type="ARBA" id="ARBA00022771"/>
    </source>
</evidence>
<feature type="domain" description="FYVE-type" evidence="6">
    <location>
        <begin position="471"/>
        <end position="532"/>
    </location>
</feature>
<dbReference type="PANTHER" id="PTHR46319:SF3">
    <property type="entry name" value="ZINC FINGER FYVE DOMAIN-CONTAINING PROTEIN"/>
    <property type="match status" value="1"/>
</dbReference>
<evidence type="ECO:0000256" key="3">
    <source>
        <dbReference type="ARBA" id="ARBA00022833"/>
    </source>
</evidence>
<dbReference type="PANTHER" id="PTHR46319">
    <property type="entry name" value="ZINC FINGER FYVE DOMAIN-CONTAINING PROTEIN"/>
    <property type="match status" value="1"/>
</dbReference>
<evidence type="ECO:0000259" key="6">
    <source>
        <dbReference type="PROSITE" id="PS50178"/>
    </source>
</evidence>
<dbReference type="InterPro" id="IPR011011">
    <property type="entry name" value="Znf_FYVE_PHD"/>
</dbReference>
<dbReference type="Pfam" id="PF11979">
    <property type="entry name" value="SARA_C"/>
    <property type="match status" value="1"/>
</dbReference>